<evidence type="ECO:0000313" key="5">
    <source>
        <dbReference type="EMBL" id="SQK77253.1"/>
    </source>
</evidence>
<dbReference type="EMBL" id="LS483499">
    <property type="protein sequence ID" value="SQK77253.1"/>
    <property type="molecule type" value="Genomic_DNA"/>
</dbReference>
<dbReference type="PANTHER" id="PTHR47893:SF1">
    <property type="entry name" value="REGULATORY PROTEIN PCHR"/>
    <property type="match status" value="1"/>
</dbReference>
<evidence type="ECO:0000313" key="6">
    <source>
        <dbReference type="Proteomes" id="UP000248758"/>
    </source>
</evidence>
<feature type="domain" description="HTH araC/xylS-type" evidence="4">
    <location>
        <begin position="242"/>
        <end position="339"/>
    </location>
</feature>
<sequence>MLLCSLVPKLQKRPALADPLIPMDHILSEPGEQSFSVADFLEFGHRYAIDYRFPATDEQTAVVRGKVEEWQLASGLNVTHSDLHILRPYESTSAGHSPLFLLVVLEGCVDLRLNGRPLKITAGTVLSTRLGKQGILHASHQKDQRLVTVSLGINPSQFSVNPSRVTLPESWRKHTSPCAVWTMPDHMMISMRFAISRQTPAIARELMLEGLMLQLLGLTMDQQIRNGVPRIPALPDGHYRLEAVRQLLESSPEQNHTLDSLAKTAAMSSSSLRTKFRQAYGESVFNYLRDCRLALARRYLLQGYSVQQAAWMSGYQHATNFATAFRRRYGIAPSGLSSDLSFRA</sequence>
<dbReference type="Pfam" id="PF12833">
    <property type="entry name" value="HTH_18"/>
    <property type="match status" value="1"/>
</dbReference>
<organism evidence="5 6">
    <name type="scientific">Tatumella ptyseos</name>
    <dbReference type="NCBI Taxonomy" id="82987"/>
    <lineage>
        <taxon>Bacteria</taxon>
        <taxon>Pseudomonadati</taxon>
        <taxon>Pseudomonadota</taxon>
        <taxon>Gammaproteobacteria</taxon>
        <taxon>Enterobacterales</taxon>
        <taxon>Erwiniaceae</taxon>
        <taxon>Tatumella</taxon>
    </lineage>
</organism>
<accession>A0A2X5PGQ6</accession>
<dbReference type="Proteomes" id="UP000248758">
    <property type="component" value="Chromosome 1"/>
</dbReference>
<gene>
    <name evidence="5" type="primary">ureR_2</name>
    <name evidence="5" type="ORF">NCTC11468_03627</name>
</gene>
<evidence type="ECO:0000256" key="2">
    <source>
        <dbReference type="ARBA" id="ARBA00023125"/>
    </source>
</evidence>
<keyword evidence="1" id="KW-0805">Transcription regulation</keyword>
<dbReference type="InterPro" id="IPR009057">
    <property type="entry name" value="Homeodomain-like_sf"/>
</dbReference>
<proteinExistence type="predicted"/>
<dbReference type="PROSITE" id="PS01124">
    <property type="entry name" value="HTH_ARAC_FAMILY_2"/>
    <property type="match status" value="1"/>
</dbReference>
<dbReference type="InterPro" id="IPR018060">
    <property type="entry name" value="HTH_AraC"/>
</dbReference>
<name>A0A2X5PGQ6_9GAMM</name>
<dbReference type="AlphaFoldDB" id="A0A2X5PGQ6"/>
<keyword evidence="3" id="KW-0804">Transcription</keyword>
<evidence type="ECO:0000259" key="4">
    <source>
        <dbReference type="PROSITE" id="PS01124"/>
    </source>
</evidence>
<dbReference type="InterPro" id="IPR053142">
    <property type="entry name" value="PchR_regulatory_protein"/>
</dbReference>
<evidence type="ECO:0000256" key="3">
    <source>
        <dbReference type="ARBA" id="ARBA00023163"/>
    </source>
</evidence>
<dbReference type="SUPFAM" id="SSF46689">
    <property type="entry name" value="Homeodomain-like"/>
    <property type="match status" value="2"/>
</dbReference>
<evidence type="ECO:0000256" key="1">
    <source>
        <dbReference type="ARBA" id="ARBA00023015"/>
    </source>
</evidence>
<dbReference type="SMART" id="SM00342">
    <property type="entry name" value="HTH_ARAC"/>
    <property type="match status" value="1"/>
</dbReference>
<dbReference type="PANTHER" id="PTHR47893">
    <property type="entry name" value="REGULATORY PROTEIN PCHR"/>
    <property type="match status" value="1"/>
</dbReference>
<dbReference type="GO" id="GO:0043565">
    <property type="term" value="F:sequence-specific DNA binding"/>
    <property type="evidence" value="ECO:0007669"/>
    <property type="project" value="InterPro"/>
</dbReference>
<dbReference type="KEGG" id="tpty:NCTC11468_03627"/>
<keyword evidence="2" id="KW-0238">DNA-binding</keyword>
<dbReference type="InterPro" id="IPR018062">
    <property type="entry name" value="HTH_AraC-typ_CS"/>
</dbReference>
<reference evidence="5 6" key="1">
    <citation type="submission" date="2018-06" db="EMBL/GenBank/DDBJ databases">
        <authorList>
            <consortium name="Pathogen Informatics"/>
            <person name="Doyle S."/>
        </authorList>
    </citation>
    <scope>NUCLEOTIDE SEQUENCE [LARGE SCALE GENOMIC DNA]</scope>
    <source>
        <strain evidence="5 6">NCTC11468</strain>
    </source>
</reference>
<dbReference type="GO" id="GO:0003700">
    <property type="term" value="F:DNA-binding transcription factor activity"/>
    <property type="evidence" value="ECO:0007669"/>
    <property type="project" value="InterPro"/>
</dbReference>
<dbReference type="Gene3D" id="1.10.10.60">
    <property type="entry name" value="Homeodomain-like"/>
    <property type="match status" value="1"/>
</dbReference>
<dbReference type="PROSITE" id="PS00041">
    <property type="entry name" value="HTH_ARAC_FAMILY_1"/>
    <property type="match status" value="1"/>
</dbReference>
<protein>
    <submittedName>
        <fullName evidence="5">Urease operon transcriptional activator</fullName>
    </submittedName>
</protein>